<feature type="site" description="Important for catalysis" evidence="8">
    <location>
        <position position="182"/>
    </location>
</feature>
<dbReference type="Pfam" id="PF02812">
    <property type="entry name" value="ELFV_dehydrog_N"/>
    <property type="match status" value="1"/>
</dbReference>
<feature type="active site" description="Proton donor" evidence="6">
    <location>
        <position position="142"/>
    </location>
</feature>
<dbReference type="PRINTS" id="PR00082">
    <property type="entry name" value="GLFDHDRGNASE"/>
</dbReference>
<dbReference type="Gene3D" id="3.40.50.720">
    <property type="entry name" value="NAD(P)-binding Rossmann-like Domain"/>
    <property type="match status" value="1"/>
</dbReference>
<evidence type="ECO:0000313" key="11">
    <source>
        <dbReference type="EMBL" id="PFH62078.1"/>
    </source>
</evidence>
<reference evidence="11 12" key="1">
    <citation type="journal article" date="2015" name="BMC Genomics">
        <title>Gene expression during zombie ant biting behavior reflects the complexity underlying fungal parasitic behavioral manipulation.</title>
        <authorList>
            <person name="de Bekker C."/>
            <person name="Ohm R.A."/>
            <person name="Loreto R.G."/>
            <person name="Sebastian A."/>
            <person name="Albert I."/>
            <person name="Merrow M."/>
            <person name="Brachmann A."/>
            <person name="Hughes D.P."/>
        </authorList>
    </citation>
    <scope>NUCLEOTIDE SEQUENCE [LARGE SCALE GENOMIC DNA]</scope>
    <source>
        <strain evidence="11 12">SC16a</strain>
    </source>
</reference>
<gene>
    <name evidence="11" type="ORF">XA68_15169</name>
</gene>
<proteinExistence type="inferred from homology"/>
<dbReference type="Pfam" id="PF00208">
    <property type="entry name" value="ELFV_dehydrog"/>
    <property type="match status" value="1"/>
</dbReference>
<comment type="subunit">
    <text evidence="2">Homohexamer.</text>
</comment>
<feature type="binding site" evidence="7">
    <location>
        <position position="398"/>
    </location>
    <ligand>
        <name>substrate</name>
    </ligand>
</feature>
<feature type="binding site" evidence="7">
    <location>
        <position position="127"/>
    </location>
    <ligand>
        <name>substrate</name>
    </ligand>
</feature>
<dbReference type="GO" id="GO:0006537">
    <property type="term" value="P:glutamate biosynthetic process"/>
    <property type="evidence" value="ECO:0007669"/>
    <property type="project" value="TreeGrafter"/>
</dbReference>
<dbReference type="InterPro" id="IPR014362">
    <property type="entry name" value="Glu_DH"/>
</dbReference>
<evidence type="ECO:0000256" key="4">
    <source>
        <dbReference type="ARBA" id="ARBA00048584"/>
    </source>
</evidence>
<dbReference type="GO" id="GO:0000166">
    <property type="term" value="F:nucleotide binding"/>
    <property type="evidence" value="ECO:0007669"/>
    <property type="project" value="UniProtKB-KW"/>
</dbReference>
<dbReference type="AlphaFoldDB" id="A0A2A9PL33"/>
<feature type="binding site" evidence="7">
    <location>
        <position position="181"/>
    </location>
    <ligand>
        <name>substrate</name>
    </ligand>
</feature>
<dbReference type="OrthoDB" id="6718861at2759"/>
<dbReference type="Proteomes" id="UP000037136">
    <property type="component" value="Unassembled WGS sequence"/>
</dbReference>
<keyword evidence="7" id="KW-0520">NAD</keyword>
<dbReference type="Gene3D" id="1.10.285.10">
    <property type="entry name" value="Glutamate Dehydrogenase, chain A, domain 3"/>
    <property type="match status" value="2"/>
</dbReference>
<dbReference type="InterPro" id="IPR006097">
    <property type="entry name" value="Glu/Leu/Phe/Val/Trp_DH_dimer"/>
</dbReference>
<dbReference type="STRING" id="268505.A0A2A9PL33"/>
<evidence type="ECO:0000259" key="10">
    <source>
        <dbReference type="SMART" id="SM00839"/>
    </source>
</evidence>
<dbReference type="InterPro" id="IPR006096">
    <property type="entry name" value="Glu/Leu/Phe/Val/Trp_DH_C"/>
</dbReference>
<evidence type="ECO:0000256" key="8">
    <source>
        <dbReference type="PIRSR" id="PIRSR000185-3"/>
    </source>
</evidence>
<evidence type="ECO:0000256" key="6">
    <source>
        <dbReference type="PIRSR" id="PIRSR000185-1"/>
    </source>
</evidence>
<feature type="binding site" evidence="7">
    <location>
        <position position="106"/>
    </location>
    <ligand>
        <name>substrate</name>
    </ligand>
</feature>
<dbReference type="SUPFAM" id="SSF51735">
    <property type="entry name" value="NAD(P)-binding Rossmann-fold domains"/>
    <property type="match status" value="1"/>
</dbReference>
<feature type="binding site" evidence="7">
    <location>
        <position position="254"/>
    </location>
    <ligand>
        <name>NAD(+)</name>
        <dbReference type="ChEBI" id="CHEBI:57540"/>
    </ligand>
</feature>
<dbReference type="PIRSF" id="PIRSF000185">
    <property type="entry name" value="Glu_DH"/>
    <property type="match status" value="1"/>
</dbReference>
<comment type="similarity">
    <text evidence="1 5 9">Belongs to the Glu/Leu/Phe/Val dehydrogenases family.</text>
</comment>
<name>A0A2A9PL33_OPHUN</name>
<organism evidence="11 12">
    <name type="scientific">Ophiocordyceps unilateralis</name>
    <name type="common">Zombie-ant fungus</name>
    <name type="synonym">Torrubia unilateralis</name>
    <dbReference type="NCBI Taxonomy" id="268505"/>
    <lineage>
        <taxon>Eukaryota</taxon>
        <taxon>Fungi</taxon>
        <taxon>Dikarya</taxon>
        <taxon>Ascomycota</taxon>
        <taxon>Pezizomycotina</taxon>
        <taxon>Sordariomycetes</taxon>
        <taxon>Hypocreomycetidae</taxon>
        <taxon>Hypocreales</taxon>
        <taxon>Ophiocordycipitaceae</taxon>
        <taxon>Ophiocordyceps</taxon>
    </lineage>
</organism>
<dbReference type="FunFam" id="3.40.50.10860:FF:000002">
    <property type="entry name" value="Glutamate dehydrogenase"/>
    <property type="match status" value="1"/>
</dbReference>
<evidence type="ECO:0000256" key="5">
    <source>
        <dbReference type="PIRNR" id="PIRNR000185"/>
    </source>
</evidence>
<dbReference type="Gene3D" id="3.40.50.10860">
    <property type="entry name" value="Leucine Dehydrogenase, chain A, domain 1"/>
    <property type="match status" value="1"/>
</dbReference>
<dbReference type="GO" id="GO:0004354">
    <property type="term" value="F:glutamate dehydrogenase (NADP+) activity"/>
    <property type="evidence" value="ECO:0007669"/>
    <property type="project" value="UniProtKB-EC"/>
</dbReference>
<comment type="caution">
    <text evidence="11">The sequence shown here is derived from an EMBL/GenBank/DDBJ whole genome shotgun (WGS) entry which is preliminary data.</text>
</comment>
<dbReference type="PANTHER" id="PTHR43571">
    <property type="entry name" value="NADP-SPECIFIC GLUTAMATE DEHYDROGENASE 1-RELATED"/>
    <property type="match status" value="1"/>
</dbReference>
<keyword evidence="7" id="KW-0547">Nucleotide-binding</keyword>
<dbReference type="EMBL" id="LAZP02000042">
    <property type="protein sequence ID" value="PFH62078.1"/>
    <property type="molecule type" value="Genomic_DNA"/>
</dbReference>
<dbReference type="PANTHER" id="PTHR43571:SF1">
    <property type="entry name" value="NADP-SPECIFIC GLUTAMATE DEHYDROGENASE 1-RELATED"/>
    <property type="match status" value="1"/>
</dbReference>
<dbReference type="InterPro" id="IPR006095">
    <property type="entry name" value="Glu/Leu/Phe/Val/Trp_DH"/>
</dbReference>
<feature type="domain" description="Glutamate/phenylalanine/leucine/valine/L-tryptophan dehydrogenase C-terminal" evidence="10">
    <location>
        <begin position="215"/>
        <end position="473"/>
    </location>
</feature>
<protein>
    <recommendedName>
        <fullName evidence="5">Glutamate dehydrogenase</fullName>
    </recommendedName>
</protein>
<feature type="binding site" evidence="7">
    <location>
        <position position="222"/>
    </location>
    <ligand>
        <name>NAD(+)</name>
        <dbReference type="ChEBI" id="CHEBI:57540"/>
    </ligand>
</feature>
<evidence type="ECO:0000256" key="9">
    <source>
        <dbReference type="RuleBase" id="RU004417"/>
    </source>
</evidence>
<accession>A0A2A9PL33</accession>
<dbReference type="InterPro" id="IPR046346">
    <property type="entry name" value="Aminoacid_DH-like_N_sf"/>
</dbReference>
<sequence>MVPYPYCPTAEIEFEHAFHGLCPLHGNPGAAASELIKPSPSASDLEMTLVDSSLFEEQPEFRAALRICAVPERVMTFRVVWEDDAGKPQVNIGYRVQFNSALGPYKGGVRFHRSVNLSILKFLSFEQTFKNALTGLNMGGAKGGANFDSRGKSDNEIRRFCQAYMRELSNFISLDSDVPAGDIGVSMREIGYMFGTYRQTRAQWDGVLTGDWGGSMMRPEATGYGLVYYVEHMLKYKSLCDLKGLRVAISGCGNVAKHAALKAIELGAVVCCLSDSQGALIGGPQGLTRADVERAARLQAEHCCLIVMDNGGHLRYLEGFTPWRHVGRIDVALPCATQNEFDEGDAVHLLCKGLKIVAEGSVMACTKMAVAMLERERQFTGVWYAPSKAASCGGVAVSGLENAQFPLSGMKRDSWTSEEVNEKLKAIMKQVFDEGIRAADRYASHVLNLLPSLRVGSNIAAFIRVAQAMKYQGDYWA</sequence>
<evidence type="ECO:0000256" key="7">
    <source>
        <dbReference type="PIRSR" id="PIRSR000185-2"/>
    </source>
</evidence>
<keyword evidence="12" id="KW-1185">Reference proteome</keyword>
<keyword evidence="3 5" id="KW-0560">Oxidoreductase</keyword>
<dbReference type="InterPro" id="IPR050724">
    <property type="entry name" value="Glu_Leu_Phe_Val_DH"/>
</dbReference>
<feature type="binding site" evidence="7">
    <location>
        <position position="130"/>
    </location>
    <ligand>
        <name>substrate</name>
    </ligand>
</feature>
<evidence type="ECO:0000256" key="2">
    <source>
        <dbReference type="ARBA" id="ARBA00011643"/>
    </source>
</evidence>
<comment type="catalytic activity">
    <reaction evidence="4">
        <text>L-glutamate + NADP(+) + H2O = 2-oxoglutarate + NH4(+) + NADPH + H(+)</text>
        <dbReference type="Rhea" id="RHEA:11612"/>
        <dbReference type="ChEBI" id="CHEBI:15377"/>
        <dbReference type="ChEBI" id="CHEBI:15378"/>
        <dbReference type="ChEBI" id="CHEBI:16810"/>
        <dbReference type="ChEBI" id="CHEBI:28938"/>
        <dbReference type="ChEBI" id="CHEBI:29985"/>
        <dbReference type="ChEBI" id="CHEBI:57783"/>
        <dbReference type="ChEBI" id="CHEBI:58349"/>
        <dbReference type="EC" id="1.4.1.4"/>
    </reaction>
</comment>
<dbReference type="SMART" id="SM00839">
    <property type="entry name" value="ELFV_dehydrog"/>
    <property type="match status" value="1"/>
</dbReference>
<reference evidence="11 12" key="2">
    <citation type="journal article" date="2017" name="Sci. Rep.">
        <title>Ant-infecting Ophiocordyceps genomes reveal a high diversity of potential behavioral manipulation genes and a possible major role for enterotoxins.</title>
        <authorList>
            <person name="de Bekker C."/>
            <person name="Ohm R.A."/>
            <person name="Evans H.C."/>
            <person name="Brachmann A."/>
            <person name="Hughes D.P."/>
        </authorList>
    </citation>
    <scope>NUCLEOTIDE SEQUENCE [LARGE SCALE GENOMIC DNA]</scope>
    <source>
        <strain evidence="11 12">SC16a</strain>
    </source>
</reference>
<evidence type="ECO:0000313" key="12">
    <source>
        <dbReference type="Proteomes" id="UP000037136"/>
    </source>
</evidence>
<dbReference type="SUPFAM" id="SSF53223">
    <property type="entry name" value="Aminoacid dehydrogenase-like, N-terminal domain"/>
    <property type="match status" value="1"/>
</dbReference>
<dbReference type="GO" id="GO:0005829">
    <property type="term" value="C:cytosol"/>
    <property type="evidence" value="ECO:0007669"/>
    <property type="project" value="TreeGrafter"/>
</dbReference>
<evidence type="ECO:0000256" key="1">
    <source>
        <dbReference type="ARBA" id="ARBA00006382"/>
    </source>
</evidence>
<dbReference type="InterPro" id="IPR036291">
    <property type="entry name" value="NAD(P)-bd_dom_sf"/>
</dbReference>
<evidence type="ECO:0000256" key="3">
    <source>
        <dbReference type="ARBA" id="ARBA00023002"/>
    </source>
</evidence>